<dbReference type="PIRSF" id="PIRSF000654">
    <property type="entry name" value="Integrin-linked_kinase"/>
    <property type="match status" value="1"/>
</dbReference>
<comment type="similarity">
    <text evidence="1">Belongs to the protein kinase superfamily. NEK Ser/Thr protein kinase family. NIMA subfamily.</text>
</comment>
<evidence type="ECO:0000256" key="8">
    <source>
        <dbReference type="ARBA" id="ARBA00047899"/>
    </source>
</evidence>
<keyword evidence="6 11" id="KW-0418">Kinase</keyword>
<dbReference type="Pfam" id="PF00069">
    <property type="entry name" value="Pkinase"/>
    <property type="match status" value="1"/>
</dbReference>
<comment type="catalytic activity">
    <reaction evidence="9">
        <text>L-seryl-[protein] + ATP = O-phospho-L-seryl-[protein] + ADP + H(+)</text>
        <dbReference type="Rhea" id="RHEA:17989"/>
        <dbReference type="Rhea" id="RHEA-COMP:9863"/>
        <dbReference type="Rhea" id="RHEA-COMP:11604"/>
        <dbReference type="ChEBI" id="CHEBI:15378"/>
        <dbReference type="ChEBI" id="CHEBI:29999"/>
        <dbReference type="ChEBI" id="CHEBI:30616"/>
        <dbReference type="ChEBI" id="CHEBI:83421"/>
        <dbReference type="ChEBI" id="CHEBI:456216"/>
        <dbReference type="EC" id="2.7.11.1"/>
    </reaction>
</comment>
<dbReference type="InterPro" id="IPR001245">
    <property type="entry name" value="Ser-Thr/Tyr_kinase_cat_dom"/>
</dbReference>
<dbReference type="EC" id="2.7.11.1" evidence="2"/>
<dbReference type="GO" id="GO:0005524">
    <property type="term" value="F:ATP binding"/>
    <property type="evidence" value="ECO:0007669"/>
    <property type="project" value="UniProtKB-KW"/>
</dbReference>
<keyword evidence="3" id="KW-0723">Serine/threonine-protein kinase</keyword>
<dbReference type="InterPro" id="IPR011009">
    <property type="entry name" value="Kinase-like_dom_sf"/>
</dbReference>
<keyword evidence="12" id="KW-1185">Reference proteome</keyword>
<evidence type="ECO:0000259" key="10">
    <source>
        <dbReference type="PROSITE" id="PS50011"/>
    </source>
</evidence>
<keyword evidence="4" id="KW-0808">Transferase</keyword>
<dbReference type="GO" id="GO:0004674">
    <property type="term" value="F:protein serine/threonine kinase activity"/>
    <property type="evidence" value="ECO:0007669"/>
    <property type="project" value="UniProtKB-KW"/>
</dbReference>
<evidence type="ECO:0000256" key="4">
    <source>
        <dbReference type="ARBA" id="ARBA00022679"/>
    </source>
</evidence>
<evidence type="ECO:0000313" key="11">
    <source>
        <dbReference type="EMBL" id="KAK3930130.1"/>
    </source>
</evidence>
<accession>A0AAE1HZB9</accession>
<dbReference type="Gene3D" id="3.30.200.20">
    <property type="entry name" value="Phosphorylase Kinase, domain 1"/>
    <property type="match status" value="1"/>
</dbReference>
<dbReference type="PANTHER" id="PTHR44899">
    <property type="entry name" value="CAMK FAMILY PROTEIN KINASE"/>
    <property type="match status" value="1"/>
</dbReference>
<evidence type="ECO:0000256" key="5">
    <source>
        <dbReference type="ARBA" id="ARBA00022741"/>
    </source>
</evidence>
<proteinExistence type="inferred from homology"/>
<reference evidence="11" key="1">
    <citation type="submission" date="2021-07" db="EMBL/GenBank/DDBJ databases">
        <authorList>
            <person name="Catto M.A."/>
            <person name="Jacobson A."/>
            <person name="Kennedy G."/>
            <person name="Labadie P."/>
            <person name="Hunt B.G."/>
            <person name="Srinivasan R."/>
        </authorList>
    </citation>
    <scope>NUCLEOTIDE SEQUENCE</scope>
    <source>
        <strain evidence="11">PL_HMW_Pooled</strain>
        <tissue evidence="11">Head</tissue>
    </source>
</reference>
<evidence type="ECO:0000256" key="9">
    <source>
        <dbReference type="ARBA" id="ARBA00048679"/>
    </source>
</evidence>
<gene>
    <name evidence="11" type="ORF">KUF71_004864</name>
</gene>
<evidence type="ECO:0000313" key="12">
    <source>
        <dbReference type="Proteomes" id="UP001219518"/>
    </source>
</evidence>
<dbReference type="InterPro" id="IPR008271">
    <property type="entry name" value="Ser/Thr_kinase_AS"/>
</dbReference>
<dbReference type="Proteomes" id="UP001219518">
    <property type="component" value="Unassembled WGS sequence"/>
</dbReference>
<evidence type="ECO:0000256" key="1">
    <source>
        <dbReference type="ARBA" id="ARBA00010886"/>
    </source>
</evidence>
<dbReference type="FunFam" id="3.30.200.20:FF:000097">
    <property type="entry name" value="Probable serine/threonine-protein kinase nek1"/>
    <property type="match status" value="1"/>
</dbReference>
<reference evidence="11" key="2">
    <citation type="journal article" date="2023" name="BMC Genomics">
        <title>Pest status, molecular evolution, and epigenetic factors derived from the genome assembly of Frankliniella fusca, a thysanopteran phytovirus vector.</title>
        <authorList>
            <person name="Catto M.A."/>
            <person name="Labadie P.E."/>
            <person name="Jacobson A.L."/>
            <person name="Kennedy G.G."/>
            <person name="Srinivasan R."/>
            <person name="Hunt B.G."/>
        </authorList>
    </citation>
    <scope>NUCLEOTIDE SEQUENCE</scope>
    <source>
        <strain evidence="11">PL_HMW_Pooled</strain>
    </source>
</reference>
<keyword evidence="7" id="KW-0067">ATP-binding</keyword>
<protein>
    <recommendedName>
        <fullName evidence="2">non-specific serine/threonine protein kinase</fullName>
        <ecNumber evidence="2">2.7.11.1</ecNumber>
    </recommendedName>
</protein>
<name>A0AAE1HZB9_9NEOP</name>
<dbReference type="PROSITE" id="PS00108">
    <property type="entry name" value="PROTEIN_KINASE_ST"/>
    <property type="match status" value="1"/>
</dbReference>
<dbReference type="AlphaFoldDB" id="A0AAE1HZB9"/>
<evidence type="ECO:0000256" key="7">
    <source>
        <dbReference type="ARBA" id="ARBA00022840"/>
    </source>
</evidence>
<evidence type="ECO:0000256" key="2">
    <source>
        <dbReference type="ARBA" id="ARBA00012513"/>
    </source>
</evidence>
<dbReference type="Gene3D" id="1.10.510.10">
    <property type="entry name" value="Transferase(Phosphotransferase) domain 1"/>
    <property type="match status" value="1"/>
</dbReference>
<dbReference type="InterPro" id="IPR000719">
    <property type="entry name" value="Prot_kinase_dom"/>
</dbReference>
<sequence length="230" mass="26137">MSTIALHQVFNNQILSMEHYEKIRVVGRGSHGLVTLHRKKEDNKLVIVKEVSLDHLTDDEKKATLNEVKVLSKLKHPNVVAYFDNFIHDASVKIVMEYANKGSLHDLIQNQEGKHLPQAEVLQMFSQIVQGLHYIHDQKILHRDLKTHNIFVSHEPSIYSMPILKIGDFGISKVLASQSKASTVLGTPSYLSPELCQGQTYDERSDIWALGCILYEMLTLKKAFEAPVRN</sequence>
<organism evidence="11 12">
    <name type="scientific">Frankliniella fusca</name>
    <dbReference type="NCBI Taxonomy" id="407009"/>
    <lineage>
        <taxon>Eukaryota</taxon>
        <taxon>Metazoa</taxon>
        <taxon>Ecdysozoa</taxon>
        <taxon>Arthropoda</taxon>
        <taxon>Hexapoda</taxon>
        <taxon>Insecta</taxon>
        <taxon>Pterygota</taxon>
        <taxon>Neoptera</taxon>
        <taxon>Paraneoptera</taxon>
        <taxon>Thysanoptera</taxon>
        <taxon>Terebrantia</taxon>
        <taxon>Thripoidea</taxon>
        <taxon>Thripidae</taxon>
        <taxon>Frankliniella</taxon>
    </lineage>
</organism>
<dbReference type="PROSITE" id="PS50011">
    <property type="entry name" value="PROTEIN_KINASE_DOM"/>
    <property type="match status" value="1"/>
</dbReference>
<keyword evidence="5" id="KW-0547">Nucleotide-binding</keyword>
<comment type="catalytic activity">
    <reaction evidence="8">
        <text>L-threonyl-[protein] + ATP = O-phospho-L-threonyl-[protein] + ADP + H(+)</text>
        <dbReference type="Rhea" id="RHEA:46608"/>
        <dbReference type="Rhea" id="RHEA-COMP:11060"/>
        <dbReference type="Rhea" id="RHEA-COMP:11605"/>
        <dbReference type="ChEBI" id="CHEBI:15378"/>
        <dbReference type="ChEBI" id="CHEBI:30013"/>
        <dbReference type="ChEBI" id="CHEBI:30616"/>
        <dbReference type="ChEBI" id="CHEBI:61977"/>
        <dbReference type="ChEBI" id="CHEBI:456216"/>
        <dbReference type="EC" id="2.7.11.1"/>
    </reaction>
</comment>
<dbReference type="InterPro" id="IPR051131">
    <property type="entry name" value="NEK_Ser/Thr_kinase_NIMA"/>
</dbReference>
<dbReference type="SMART" id="SM00220">
    <property type="entry name" value="S_TKc"/>
    <property type="match status" value="1"/>
</dbReference>
<evidence type="ECO:0000256" key="6">
    <source>
        <dbReference type="ARBA" id="ARBA00022777"/>
    </source>
</evidence>
<evidence type="ECO:0000256" key="3">
    <source>
        <dbReference type="ARBA" id="ARBA00022527"/>
    </source>
</evidence>
<comment type="caution">
    <text evidence="11">The sequence shown here is derived from an EMBL/GenBank/DDBJ whole genome shotgun (WGS) entry which is preliminary data.</text>
</comment>
<dbReference type="PRINTS" id="PR00109">
    <property type="entry name" value="TYRKINASE"/>
</dbReference>
<feature type="domain" description="Protein kinase" evidence="10">
    <location>
        <begin position="20"/>
        <end position="230"/>
    </location>
</feature>
<dbReference type="GO" id="GO:0006950">
    <property type="term" value="P:response to stress"/>
    <property type="evidence" value="ECO:0007669"/>
    <property type="project" value="UniProtKB-ARBA"/>
</dbReference>
<dbReference type="SUPFAM" id="SSF56112">
    <property type="entry name" value="Protein kinase-like (PK-like)"/>
    <property type="match status" value="1"/>
</dbReference>
<dbReference type="EMBL" id="JAHWGI010001411">
    <property type="protein sequence ID" value="KAK3930130.1"/>
    <property type="molecule type" value="Genomic_DNA"/>
</dbReference>